<keyword evidence="1" id="KW-0472">Membrane</keyword>
<evidence type="ECO:0000313" key="2">
    <source>
        <dbReference type="EnsemblMetazoa" id="XP_019864069.1"/>
    </source>
</evidence>
<dbReference type="Proteomes" id="UP000007879">
    <property type="component" value="Unassembled WGS sequence"/>
</dbReference>
<reference evidence="2" key="2">
    <citation type="submission" date="2024-06" db="UniProtKB">
        <authorList>
            <consortium name="EnsemblMetazoa"/>
        </authorList>
    </citation>
    <scope>IDENTIFICATION</scope>
</reference>
<reference evidence="3" key="1">
    <citation type="journal article" date="2010" name="Nature">
        <title>The Amphimedon queenslandica genome and the evolution of animal complexity.</title>
        <authorList>
            <person name="Srivastava M."/>
            <person name="Simakov O."/>
            <person name="Chapman J."/>
            <person name="Fahey B."/>
            <person name="Gauthier M.E."/>
            <person name="Mitros T."/>
            <person name="Richards G.S."/>
            <person name="Conaco C."/>
            <person name="Dacre M."/>
            <person name="Hellsten U."/>
            <person name="Larroux C."/>
            <person name="Putnam N.H."/>
            <person name="Stanke M."/>
            <person name="Adamska M."/>
            <person name="Darling A."/>
            <person name="Degnan S.M."/>
            <person name="Oakley T.H."/>
            <person name="Plachetzki D.C."/>
            <person name="Zhai Y."/>
            <person name="Adamski M."/>
            <person name="Calcino A."/>
            <person name="Cummins S.F."/>
            <person name="Goodstein D.M."/>
            <person name="Harris C."/>
            <person name="Jackson D.J."/>
            <person name="Leys S.P."/>
            <person name="Shu S."/>
            <person name="Woodcroft B.J."/>
            <person name="Vervoort M."/>
            <person name="Kosik K.S."/>
            <person name="Manning G."/>
            <person name="Degnan B.M."/>
            <person name="Rokhsar D.S."/>
        </authorList>
    </citation>
    <scope>NUCLEOTIDE SEQUENCE [LARGE SCALE GENOMIC DNA]</scope>
</reference>
<dbReference type="GeneID" id="109593427"/>
<evidence type="ECO:0000313" key="3">
    <source>
        <dbReference type="Proteomes" id="UP000007879"/>
    </source>
</evidence>
<dbReference type="AlphaFoldDB" id="A0AAN0K432"/>
<dbReference type="KEGG" id="aqu:109593427"/>
<protein>
    <submittedName>
        <fullName evidence="2">Uncharacterized protein</fullName>
    </submittedName>
</protein>
<dbReference type="RefSeq" id="XP_019864069.1">
    <property type="nucleotide sequence ID" value="XM_020008510.1"/>
</dbReference>
<dbReference type="EnsemblMetazoa" id="XM_020008510.1">
    <property type="protein sequence ID" value="XP_019864069.1"/>
    <property type="gene ID" value="LOC109593427"/>
</dbReference>
<keyword evidence="3" id="KW-1185">Reference proteome</keyword>
<sequence length="248" mass="28238">MVTIISLVHEVHLHCVNNVSNQTVLDYTLKPGVLSDVNNLTLDFTLNDTLQMNWSQPSNMCQCDRNESCDIAYKVSFDEDPKGSKHMAHCPYDKLPHVSKFDALKSQSQRRVPVATLNTSSDTFCPRVSKFDVNKEVIMVKRYVPTVTLSTTSNDIPSSPQSENFFIFIFVFSVLLGLVCSLFCHKICIRCIKACWLTCCRPLYRFIMKKRNVAEPLLPMLDTTDYPYAFTELVVIPMYDNGQLLDGK</sequence>
<evidence type="ECO:0000256" key="1">
    <source>
        <dbReference type="SAM" id="Phobius"/>
    </source>
</evidence>
<name>A0AAN0K432_AMPQE</name>
<organism evidence="2 3">
    <name type="scientific">Amphimedon queenslandica</name>
    <name type="common">Sponge</name>
    <dbReference type="NCBI Taxonomy" id="400682"/>
    <lineage>
        <taxon>Eukaryota</taxon>
        <taxon>Metazoa</taxon>
        <taxon>Porifera</taxon>
        <taxon>Demospongiae</taxon>
        <taxon>Heteroscleromorpha</taxon>
        <taxon>Haplosclerida</taxon>
        <taxon>Niphatidae</taxon>
        <taxon>Amphimedon</taxon>
    </lineage>
</organism>
<keyword evidence="1" id="KW-1133">Transmembrane helix</keyword>
<accession>A0AAN0K432</accession>
<keyword evidence="1" id="KW-0812">Transmembrane</keyword>
<feature type="transmembrane region" description="Helical" evidence="1">
    <location>
        <begin position="165"/>
        <end position="184"/>
    </location>
</feature>
<proteinExistence type="predicted"/>